<keyword evidence="3" id="KW-1185">Reference proteome</keyword>
<dbReference type="EMBL" id="FUYZ01000003">
    <property type="protein sequence ID" value="SKB80242.1"/>
    <property type="molecule type" value="Genomic_DNA"/>
</dbReference>
<accession>A0A1T5E845</accession>
<organism evidence="2 3">
    <name type="scientific">Soonwooa buanensis</name>
    <dbReference type="NCBI Taxonomy" id="619805"/>
    <lineage>
        <taxon>Bacteria</taxon>
        <taxon>Pseudomonadati</taxon>
        <taxon>Bacteroidota</taxon>
        <taxon>Flavobacteriia</taxon>
        <taxon>Flavobacteriales</taxon>
        <taxon>Weeksellaceae</taxon>
        <taxon>Chryseobacterium group</taxon>
        <taxon>Soonwooa</taxon>
    </lineage>
</organism>
<protein>
    <submittedName>
        <fullName evidence="2">Uncharacterized protein</fullName>
    </submittedName>
</protein>
<keyword evidence="1" id="KW-1133">Transmembrane helix</keyword>
<evidence type="ECO:0000256" key="1">
    <source>
        <dbReference type="SAM" id="Phobius"/>
    </source>
</evidence>
<dbReference type="Proteomes" id="UP000191112">
    <property type="component" value="Unassembled WGS sequence"/>
</dbReference>
<keyword evidence="1" id="KW-0812">Transmembrane</keyword>
<evidence type="ECO:0000313" key="3">
    <source>
        <dbReference type="Proteomes" id="UP000191112"/>
    </source>
</evidence>
<proteinExistence type="predicted"/>
<dbReference type="AlphaFoldDB" id="A0A1T5E845"/>
<feature type="transmembrane region" description="Helical" evidence="1">
    <location>
        <begin position="36"/>
        <end position="59"/>
    </location>
</feature>
<dbReference type="STRING" id="619805.SAMN05660477_01192"/>
<reference evidence="2 3" key="1">
    <citation type="submission" date="2017-02" db="EMBL/GenBank/DDBJ databases">
        <authorList>
            <person name="Peterson S.W."/>
        </authorList>
    </citation>
    <scope>NUCLEOTIDE SEQUENCE [LARGE SCALE GENOMIC DNA]</scope>
    <source>
        <strain evidence="2 3">DSM 22323</strain>
    </source>
</reference>
<name>A0A1T5E845_9FLAO</name>
<gene>
    <name evidence="2" type="ORF">SAMN05660477_01192</name>
</gene>
<sequence length="67" mass="7626">MNLKKSLFILILCILVFSLGEYLTKLYGLDPPYAYLYVGMALKLLALISVLVFCIVFIVKKLKNPKN</sequence>
<evidence type="ECO:0000313" key="2">
    <source>
        <dbReference type="EMBL" id="SKB80242.1"/>
    </source>
</evidence>
<keyword evidence="1" id="KW-0472">Membrane</keyword>